<sequence>MRRRVHACARNALATQPVLFAAPFSHPRLVDIALFMD</sequence>
<accession>A0A238H338</accession>
<dbReference type="EMBL" id="FXAN01000041">
    <property type="protein sequence ID" value="SMF99535.1"/>
    <property type="molecule type" value="Genomic_DNA"/>
</dbReference>
<evidence type="ECO:0000313" key="2">
    <source>
        <dbReference type="Proteomes" id="UP000198460"/>
    </source>
</evidence>
<dbReference type="Proteomes" id="UP000198460">
    <property type="component" value="Unassembled WGS sequence"/>
</dbReference>
<proteinExistence type="predicted"/>
<evidence type="ECO:0000313" key="1">
    <source>
        <dbReference type="EMBL" id="SMF99535.1"/>
    </source>
</evidence>
<organism evidence="1 2">
    <name type="scientific">Burkholderia singularis</name>
    <dbReference type="NCBI Taxonomy" id="1503053"/>
    <lineage>
        <taxon>Bacteria</taxon>
        <taxon>Pseudomonadati</taxon>
        <taxon>Pseudomonadota</taxon>
        <taxon>Betaproteobacteria</taxon>
        <taxon>Burkholderiales</taxon>
        <taxon>Burkholderiaceae</taxon>
        <taxon>Burkholderia</taxon>
        <taxon>pseudomallei group</taxon>
    </lineage>
</organism>
<dbReference type="AlphaFoldDB" id="A0A238H338"/>
<reference evidence="1 2" key="1">
    <citation type="submission" date="2017-04" db="EMBL/GenBank/DDBJ databases">
        <authorList>
            <person name="Afonso C.L."/>
            <person name="Miller P.J."/>
            <person name="Scott M.A."/>
            <person name="Spackman E."/>
            <person name="Goraichik I."/>
            <person name="Dimitrov K.M."/>
            <person name="Suarez D.L."/>
            <person name="Swayne D.E."/>
        </authorList>
    </citation>
    <scope>NUCLEOTIDE SEQUENCE [LARGE SCALE GENOMIC DNA]</scope>
    <source>
        <strain evidence="1">LMG 28154</strain>
    </source>
</reference>
<name>A0A238H338_9BURK</name>
<protein>
    <submittedName>
        <fullName evidence="1">Uncharacterized protein</fullName>
    </submittedName>
</protein>
<gene>
    <name evidence="1" type="ORF">BSIN_2553</name>
</gene>